<dbReference type="PANTHER" id="PTHR31915:SF4">
    <property type="entry name" value="CALCIUM-BINDING AND COILED-COIL DOMAIN-CONTAINING PROTEIN 2"/>
    <property type="match status" value="1"/>
</dbReference>
<evidence type="ECO:0000256" key="8">
    <source>
        <dbReference type="PROSITE-ProRule" id="PRU01253"/>
    </source>
</evidence>
<keyword evidence="3" id="KW-0479">Metal-binding</keyword>
<evidence type="ECO:0000256" key="1">
    <source>
        <dbReference type="ARBA" id="ARBA00004496"/>
    </source>
</evidence>
<evidence type="ECO:0000256" key="7">
    <source>
        <dbReference type="ARBA" id="ARBA00037963"/>
    </source>
</evidence>
<dbReference type="GO" id="GO:0008270">
    <property type="term" value="F:zinc ion binding"/>
    <property type="evidence" value="ECO:0007669"/>
    <property type="project" value="UniProtKB-KW"/>
</dbReference>
<evidence type="ECO:0000256" key="6">
    <source>
        <dbReference type="ARBA" id="ARBA00023054"/>
    </source>
</evidence>
<keyword evidence="2" id="KW-0963">Cytoplasm</keyword>
<dbReference type="GeneTree" id="ENSGT00950000183025"/>
<dbReference type="PROSITE" id="PS51905">
    <property type="entry name" value="ZF_UBZ1"/>
    <property type="match status" value="1"/>
</dbReference>
<dbReference type="GO" id="GO:0098792">
    <property type="term" value="P:xenophagy"/>
    <property type="evidence" value="ECO:0007669"/>
    <property type="project" value="TreeGrafter"/>
</dbReference>
<keyword evidence="4 8" id="KW-0863">Zinc-finger</keyword>
<proteinExistence type="inferred from homology"/>
<comment type="subcellular location">
    <subcellularLocation>
        <location evidence="1">Cytoplasm</location>
    </subcellularLocation>
</comment>
<evidence type="ECO:0000313" key="11">
    <source>
        <dbReference type="Ensembl" id="ENSEASP00005050222.1"/>
    </source>
</evidence>
<organism evidence="11 12">
    <name type="scientific">Equus asinus</name>
    <name type="common">Donkey</name>
    <name type="synonym">Equus africanus asinus</name>
    <dbReference type="NCBI Taxonomy" id="9793"/>
    <lineage>
        <taxon>Eukaryota</taxon>
        <taxon>Metazoa</taxon>
        <taxon>Chordata</taxon>
        <taxon>Craniata</taxon>
        <taxon>Vertebrata</taxon>
        <taxon>Euteleostomi</taxon>
        <taxon>Mammalia</taxon>
        <taxon>Eutheria</taxon>
        <taxon>Laurasiatheria</taxon>
        <taxon>Perissodactyla</taxon>
        <taxon>Equidae</taxon>
        <taxon>Equus</taxon>
    </lineage>
</organism>
<feature type="coiled-coil region" evidence="9">
    <location>
        <begin position="72"/>
        <end position="106"/>
    </location>
</feature>
<reference evidence="11" key="2">
    <citation type="submission" date="2025-08" db="UniProtKB">
        <authorList>
            <consortium name="Ensembl"/>
        </authorList>
    </citation>
    <scope>IDENTIFICATION</scope>
</reference>
<evidence type="ECO:0000256" key="4">
    <source>
        <dbReference type="ARBA" id="ARBA00022771"/>
    </source>
</evidence>
<dbReference type="GO" id="GO:0016605">
    <property type="term" value="C:PML body"/>
    <property type="evidence" value="ECO:0007669"/>
    <property type="project" value="TreeGrafter"/>
</dbReference>
<evidence type="ECO:0000313" key="12">
    <source>
        <dbReference type="Proteomes" id="UP000694387"/>
    </source>
</evidence>
<sequence length="207" mass="23874">MRTMYLILQEPRNKKTAVEEQLVQEVERLKAKVETGKACFLEKYKECQRLHKQIRQLRAAALDQNFDLSKRLSENKIIYDALQREKENMERENDLLKRENSRLLSYMGLDFDSLPYQAPTSDQGGAGQNPRLVYGNPYSGIQESSAPGQLSIKKCPTCNSDLADDIFDPTLEQQHMQSLCLNCPICDKVFPAKEKQIFEDHVFCHTL</sequence>
<evidence type="ECO:0000259" key="10">
    <source>
        <dbReference type="PROSITE" id="PS51905"/>
    </source>
</evidence>
<dbReference type="InterPro" id="IPR051002">
    <property type="entry name" value="UBA_autophagy_assoc_protein"/>
</dbReference>
<dbReference type="Gene3D" id="6.20.250.40">
    <property type="match status" value="1"/>
</dbReference>
<dbReference type="InterPro" id="IPR041641">
    <property type="entry name" value="CALCOCO1/2_Zn_UBZ1"/>
</dbReference>
<dbReference type="AlphaFoldDB" id="A0A9L0JJQ5"/>
<dbReference type="GO" id="GO:1901098">
    <property type="term" value="P:positive regulation of autophagosome maturation"/>
    <property type="evidence" value="ECO:0007669"/>
    <property type="project" value="TreeGrafter"/>
</dbReference>
<reference evidence="11 12" key="1">
    <citation type="journal article" date="2020" name="Nat. Commun.">
        <title>Donkey genomes provide new insights into domestication and selection for coat color.</title>
        <authorList>
            <person name="Wang"/>
            <person name="C."/>
            <person name="Li"/>
            <person name="H."/>
            <person name="Guo"/>
            <person name="Y."/>
            <person name="Huang"/>
            <person name="J."/>
            <person name="Sun"/>
            <person name="Y."/>
            <person name="Min"/>
            <person name="J."/>
            <person name="Wang"/>
            <person name="J."/>
            <person name="Fang"/>
            <person name="X."/>
            <person name="Zhao"/>
            <person name="Z."/>
            <person name="Wang"/>
            <person name="S."/>
            <person name="Zhang"/>
            <person name="Y."/>
            <person name="Liu"/>
            <person name="Q."/>
            <person name="Jiang"/>
            <person name="Q."/>
            <person name="Wang"/>
            <person name="X."/>
            <person name="Guo"/>
            <person name="Y."/>
            <person name="Yang"/>
            <person name="C."/>
            <person name="Wang"/>
            <person name="Y."/>
            <person name="Tian"/>
            <person name="F."/>
            <person name="Zhuang"/>
            <person name="G."/>
            <person name="Fan"/>
            <person name="Y."/>
            <person name="Gao"/>
            <person name="Q."/>
            <person name="Li"/>
            <person name="Y."/>
            <person name="Ju"/>
            <person name="Z."/>
            <person name="Li"/>
            <person name="J."/>
            <person name="Li"/>
            <person name="R."/>
            <person name="Hou"/>
            <person name="M."/>
            <person name="Yang"/>
            <person name="G."/>
            <person name="Liu"/>
            <person name="G."/>
            <person name="Liu"/>
            <person name="W."/>
            <person name="Guo"/>
            <person name="J."/>
            <person name="Pan"/>
            <person name="S."/>
            <person name="Fan"/>
            <person name="G."/>
            <person name="Zhang"/>
            <person name="W."/>
            <person name="Zhang"/>
            <person name="R."/>
            <person name="Yu"/>
            <person name="J."/>
            <person name="Zhang"/>
            <person name="X."/>
            <person name="Yin"/>
            <person name="Q."/>
            <person name="Ji"/>
            <person name="C."/>
            <person name="Jin"/>
            <person name="Y."/>
            <person name="Yue"/>
            <person name="G."/>
            <person name="Liu"/>
            <person name="M."/>
            <person name="Xu"/>
            <person name="J."/>
            <person name="Liu"/>
            <person name="S."/>
            <person name="Jordana"/>
            <person name="J."/>
            <person name="Noce"/>
            <person name="A."/>
            <person name="Amills"/>
            <person name="M."/>
            <person name="Wu"/>
            <person name="D.D."/>
            <person name="Li"/>
            <person name="S."/>
            <person name="Zhou"/>
            <person name="X. and Zhong"/>
            <person name="J."/>
        </authorList>
    </citation>
    <scope>NUCLEOTIDE SEQUENCE [LARGE SCALE GENOMIC DNA]</scope>
</reference>
<protein>
    <recommendedName>
        <fullName evidence="10">UBZ1-type domain-containing protein</fullName>
    </recommendedName>
</protein>
<feature type="domain" description="UBZ1-type" evidence="10">
    <location>
        <begin position="180"/>
        <end position="205"/>
    </location>
</feature>
<evidence type="ECO:0000256" key="3">
    <source>
        <dbReference type="ARBA" id="ARBA00022723"/>
    </source>
</evidence>
<keyword evidence="5" id="KW-0862">Zinc</keyword>
<dbReference type="Proteomes" id="UP000694387">
    <property type="component" value="Chromosome 13"/>
</dbReference>
<name>A0A9L0JJQ5_EQUAS</name>
<keyword evidence="6 9" id="KW-0175">Coiled coil</keyword>
<accession>A0A9L0JJQ5</accession>
<reference evidence="11" key="3">
    <citation type="submission" date="2025-09" db="UniProtKB">
        <authorList>
            <consortium name="Ensembl"/>
        </authorList>
    </citation>
    <scope>IDENTIFICATION</scope>
</reference>
<comment type="similarity">
    <text evidence="7">Belongs to the CALCOCO family.</text>
</comment>
<evidence type="ECO:0000256" key="2">
    <source>
        <dbReference type="ARBA" id="ARBA00022490"/>
    </source>
</evidence>
<evidence type="ECO:0000256" key="9">
    <source>
        <dbReference type="SAM" id="Coils"/>
    </source>
</evidence>
<dbReference type="PANTHER" id="PTHR31915">
    <property type="entry name" value="SKICH DOMAIN-CONTAINING PROTEIN"/>
    <property type="match status" value="1"/>
</dbReference>
<dbReference type="GO" id="GO:0005776">
    <property type="term" value="C:autophagosome"/>
    <property type="evidence" value="ECO:0007669"/>
    <property type="project" value="TreeGrafter"/>
</dbReference>
<evidence type="ECO:0000256" key="5">
    <source>
        <dbReference type="ARBA" id="ARBA00022833"/>
    </source>
</evidence>
<dbReference type="Ensembl" id="ENSEAST00005079730.1">
    <property type="protein sequence ID" value="ENSEASP00005050222.1"/>
    <property type="gene ID" value="ENSEASG00005026420.1"/>
</dbReference>
<dbReference type="CDD" id="cd21968">
    <property type="entry name" value="Zn-C2H2_CALCOCO2"/>
    <property type="match status" value="1"/>
</dbReference>
<keyword evidence="12" id="KW-1185">Reference proteome</keyword>